<sequence>MGSEAELLEEMNKNMALAVLPVTIFVGIEVAVGFVGNLLVIYVYLFRYHTCNFRYFVLCLALLDFASTATTMPGEIITQQNWYAYPLPVFCKVKSFFNIFTVAGEALCLCIIAVDRYRKVCAPFGWQIKARHALLLCGVILAISAILASPVPFFWGVTKQATRYKDTVVNATLCEKDRNFINSNAPFIYVTIAEVGISICLLVMFVLYIFVAKKLILNERRFRRHSVPKCAYVRTSSTPSTANALGSVKSRTEESYCSMSDEVTQVHSQQEDASEKQIYLETENSLDFSSDIAVDMEDVRSETMETVDKYHPDQNRTQKLKTFKECLKVHRQRLNKVRRKTFIMIIVTTVFIITCILYLTLLAFISRADDILWHMNDNEKAAYFFFFRLVFINHVINPIIYGCLDQQFKAVLSDVTHSILRVCHLKSKELNRK</sequence>
<dbReference type="CDD" id="cd00637">
    <property type="entry name" value="7tm_classA_rhodopsin-like"/>
    <property type="match status" value="1"/>
</dbReference>
<reference evidence="11" key="2">
    <citation type="submission" date="2020-11" db="EMBL/GenBank/DDBJ databases">
        <authorList>
            <person name="McCartney M.A."/>
            <person name="Auch B."/>
            <person name="Kono T."/>
            <person name="Mallez S."/>
            <person name="Becker A."/>
            <person name="Gohl D.M."/>
            <person name="Silverstein K.A.T."/>
            <person name="Koren S."/>
            <person name="Bechman K.B."/>
            <person name="Herman A."/>
            <person name="Abrahante J.E."/>
            <person name="Garbe J."/>
        </authorList>
    </citation>
    <scope>NUCLEOTIDE SEQUENCE</scope>
    <source>
        <strain evidence="11">Duluth1</strain>
        <tissue evidence="11">Whole animal</tissue>
    </source>
</reference>
<feature type="transmembrane region" description="Helical" evidence="9">
    <location>
        <begin position="385"/>
        <end position="404"/>
    </location>
</feature>
<evidence type="ECO:0000259" key="10">
    <source>
        <dbReference type="PROSITE" id="PS50262"/>
    </source>
</evidence>
<comment type="caution">
    <text evidence="11">The sequence shown here is derived from an EMBL/GenBank/DDBJ whole genome shotgun (WGS) entry which is preliminary data.</text>
</comment>
<evidence type="ECO:0000313" key="12">
    <source>
        <dbReference type="Proteomes" id="UP000828390"/>
    </source>
</evidence>
<feature type="transmembrane region" description="Helical" evidence="9">
    <location>
        <begin position="55"/>
        <end position="76"/>
    </location>
</feature>
<dbReference type="EMBL" id="JAIWYP010000014">
    <property type="protein sequence ID" value="KAH3707873.1"/>
    <property type="molecule type" value="Genomic_DNA"/>
</dbReference>
<reference evidence="11" key="1">
    <citation type="journal article" date="2019" name="bioRxiv">
        <title>The Genome of the Zebra Mussel, Dreissena polymorpha: A Resource for Invasive Species Research.</title>
        <authorList>
            <person name="McCartney M.A."/>
            <person name="Auch B."/>
            <person name="Kono T."/>
            <person name="Mallez S."/>
            <person name="Zhang Y."/>
            <person name="Obille A."/>
            <person name="Becker A."/>
            <person name="Abrahante J.E."/>
            <person name="Garbe J."/>
            <person name="Badalamenti J.P."/>
            <person name="Herman A."/>
            <person name="Mangelson H."/>
            <person name="Liachko I."/>
            <person name="Sullivan S."/>
            <person name="Sone E.D."/>
            <person name="Koren S."/>
            <person name="Silverstein K.A.T."/>
            <person name="Beckman K.B."/>
            <person name="Gohl D.M."/>
        </authorList>
    </citation>
    <scope>NUCLEOTIDE SEQUENCE</scope>
    <source>
        <strain evidence="11">Duluth1</strain>
        <tissue evidence="11">Whole animal</tissue>
    </source>
</reference>
<evidence type="ECO:0000256" key="3">
    <source>
        <dbReference type="ARBA" id="ARBA00022989"/>
    </source>
</evidence>
<dbReference type="PROSITE" id="PS00237">
    <property type="entry name" value="G_PROTEIN_RECEP_F1_1"/>
    <property type="match status" value="1"/>
</dbReference>
<dbReference type="GO" id="GO:0004930">
    <property type="term" value="F:G protein-coupled receptor activity"/>
    <property type="evidence" value="ECO:0007669"/>
    <property type="project" value="UniProtKB-KW"/>
</dbReference>
<dbReference type="PRINTS" id="PR00237">
    <property type="entry name" value="GPCRRHODOPSN"/>
</dbReference>
<dbReference type="Gene3D" id="1.20.1070.10">
    <property type="entry name" value="Rhodopsin 7-helix transmembrane proteins"/>
    <property type="match status" value="1"/>
</dbReference>
<keyword evidence="7 8" id="KW-0807">Transducer</keyword>
<feature type="transmembrane region" description="Helical" evidence="9">
    <location>
        <begin position="341"/>
        <end position="365"/>
    </location>
</feature>
<keyword evidence="2 8" id="KW-0812">Transmembrane</keyword>
<keyword evidence="5 9" id="KW-0472">Membrane</keyword>
<evidence type="ECO:0000256" key="7">
    <source>
        <dbReference type="ARBA" id="ARBA00023224"/>
    </source>
</evidence>
<feature type="transmembrane region" description="Helical" evidence="9">
    <location>
        <begin position="187"/>
        <end position="211"/>
    </location>
</feature>
<feature type="transmembrane region" description="Helical" evidence="9">
    <location>
        <begin position="96"/>
        <end position="114"/>
    </location>
</feature>
<comment type="similarity">
    <text evidence="8">Belongs to the G-protein coupled receptor 1 family.</text>
</comment>
<dbReference type="GO" id="GO:0016020">
    <property type="term" value="C:membrane"/>
    <property type="evidence" value="ECO:0007669"/>
    <property type="project" value="UniProtKB-SubCell"/>
</dbReference>
<dbReference type="Proteomes" id="UP000828390">
    <property type="component" value="Unassembled WGS sequence"/>
</dbReference>
<comment type="subcellular location">
    <subcellularLocation>
        <location evidence="1">Membrane</location>
        <topology evidence="1">Multi-pass membrane protein</topology>
    </subcellularLocation>
</comment>
<feature type="transmembrane region" description="Helical" evidence="9">
    <location>
        <begin position="15"/>
        <end position="43"/>
    </location>
</feature>
<keyword evidence="12" id="KW-1185">Reference proteome</keyword>
<evidence type="ECO:0000313" key="11">
    <source>
        <dbReference type="EMBL" id="KAH3707873.1"/>
    </source>
</evidence>
<keyword evidence="3 9" id="KW-1133">Transmembrane helix</keyword>
<protein>
    <recommendedName>
        <fullName evidence="10">G-protein coupled receptors family 1 profile domain-containing protein</fullName>
    </recommendedName>
</protein>
<dbReference type="OrthoDB" id="6088609at2759"/>
<evidence type="ECO:0000256" key="5">
    <source>
        <dbReference type="ARBA" id="ARBA00023136"/>
    </source>
</evidence>
<dbReference type="SUPFAM" id="SSF81321">
    <property type="entry name" value="Family A G protein-coupled receptor-like"/>
    <property type="match status" value="1"/>
</dbReference>
<keyword evidence="4 8" id="KW-0297">G-protein coupled receptor</keyword>
<organism evidence="11 12">
    <name type="scientific">Dreissena polymorpha</name>
    <name type="common">Zebra mussel</name>
    <name type="synonym">Mytilus polymorpha</name>
    <dbReference type="NCBI Taxonomy" id="45954"/>
    <lineage>
        <taxon>Eukaryota</taxon>
        <taxon>Metazoa</taxon>
        <taxon>Spiralia</taxon>
        <taxon>Lophotrochozoa</taxon>
        <taxon>Mollusca</taxon>
        <taxon>Bivalvia</taxon>
        <taxon>Autobranchia</taxon>
        <taxon>Heteroconchia</taxon>
        <taxon>Euheterodonta</taxon>
        <taxon>Imparidentia</taxon>
        <taxon>Neoheterodontei</taxon>
        <taxon>Myida</taxon>
        <taxon>Dreissenoidea</taxon>
        <taxon>Dreissenidae</taxon>
        <taxon>Dreissena</taxon>
    </lineage>
</organism>
<evidence type="ECO:0000256" key="8">
    <source>
        <dbReference type="RuleBase" id="RU000688"/>
    </source>
</evidence>
<evidence type="ECO:0000256" key="6">
    <source>
        <dbReference type="ARBA" id="ARBA00023170"/>
    </source>
</evidence>
<proteinExistence type="inferred from homology"/>
<evidence type="ECO:0000256" key="2">
    <source>
        <dbReference type="ARBA" id="ARBA00022692"/>
    </source>
</evidence>
<dbReference type="AlphaFoldDB" id="A0A9D3YV08"/>
<dbReference type="PANTHER" id="PTHR24238">
    <property type="entry name" value="G-PROTEIN COUPLED RECEPTOR"/>
    <property type="match status" value="1"/>
</dbReference>
<dbReference type="PROSITE" id="PS50262">
    <property type="entry name" value="G_PROTEIN_RECEP_F1_2"/>
    <property type="match status" value="1"/>
</dbReference>
<feature type="transmembrane region" description="Helical" evidence="9">
    <location>
        <begin position="134"/>
        <end position="155"/>
    </location>
</feature>
<accession>A0A9D3YV08</accession>
<name>A0A9D3YV08_DREPO</name>
<dbReference type="InterPro" id="IPR017452">
    <property type="entry name" value="GPCR_Rhodpsn_7TM"/>
</dbReference>
<evidence type="ECO:0000256" key="1">
    <source>
        <dbReference type="ARBA" id="ARBA00004141"/>
    </source>
</evidence>
<feature type="domain" description="G-protein coupled receptors family 1 profile" evidence="10">
    <location>
        <begin position="36"/>
        <end position="401"/>
    </location>
</feature>
<evidence type="ECO:0000256" key="4">
    <source>
        <dbReference type="ARBA" id="ARBA00023040"/>
    </source>
</evidence>
<dbReference type="InterPro" id="IPR000276">
    <property type="entry name" value="GPCR_Rhodpsn"/>
</dbReference>
<evidence type="ECO:0000256" key="9">
    <source>
        <dbReference type="SAM" id="Phobius"/>
    </source>
</evidence>
<gene>
    <name evidence="11" type="ORF">DPMN_067292</name>
</gene>
<dbReference type="Pfam" id="PF00001">
    <property type="entry name" value="7tm_1"/>
    <property type="match status" value="1"/>
</dbReference>
<keyword evidence="6 8" id="KW-0675">Receptor</keyword>